<reference evidence="3" key="1">
    <citation type="journal article" date="2019" name="Int. J. Syst. Evol. Microbiol.">
        <title>The Global Catalogue of Microorganisms (GCM) 10K type strain sequencing project: providing services to taxonomists for standard genome sequencing and annotation.</title>
        <authorList>
            <consortium name="The Broad Institute Genomics Platform"/>
            <consortium name="The Broad Institute Genome Sequencing Center for Infectious Disease"/>
            <person name="Wu L."/>
            <person name="Ma J."/>
        </authorList>
    </citation>
    <scope>NUCLEOTIDE SEQUENCE [LARGE SCALE GENOMIC DNA]</scope>
    <source>
        <strain evidence="3">JCM 18958</strain>
    </source>
</reference>
<protein>
    <submittedName>
        <fullName evidence="2">Uncharacterized protein</fullName>
    </submittedName>
</protein>
<keyword evidence="1" id="KW-0472">Membrane</keyword>
<name>A0ABP8WLI3_9MICC</name>
<keyword evidence="3" id="KW-1185">Reference proteome</keyword>
<dbReference type="Proteomes" id="UP001501446">
    <property type="component" value="Unassembled WGS sequence"/>
</dbReference>
<organism evidence="2 3">
    <name type="scientific">Kocuria gwangalliensis</name>
    <dbReference type="NCBI Taxonomy" id="501592"/>
    <lineage>
        <taxon>Bacteria</taxon>
        <taxon>Bacillati</taxon>
        <taxon>Actinomycetota</taxon>
        <taxon>Actinomycetes</taxon>
        <taxon>Micrococcales</taxon>
        <taxon>Micrococcaceae</taxon>
        <taxon>Kocuria</taxon>
    </lineage>
</organism>
<evidence type="ECO:0000256" key="1">
    <source>
        <dbReference type="SAM" id="Phobius"/>
    </source>
</evidence>
<keyword evidence="1" id="KW-0812">Transmembrane</keyword>
<feature type="transmembrane region" description="Helical" evidence="1">
    <location>
        <begin position="77"/>
        <end position="94"/>
    </location>
</feature>
<comment type="caution">
    <text evidence="2">The sequence shown here is derived from an EMBL/GenBank/DDBJ whole genome shotgun (WGS) entry which is preliminary data.</text>
</comment>
<accession>A0ABP8WLI3</accession>
<gene>
    <name evidence="2" type="ORF">GCM10025781_06340</name>
</gene>
<feature type="transmembrane region" description="Helical" evidence="1">
    <location>
        <begin position="34"/>
        <end position="56"/>
    </location>
</feature>
<proteinExistence type="predicted"/>
<dbReference type="EMBL" id="BAABLN010000005">
    <property type="protein sequence ID" value="GAA4691878.1"/>
    <property type="molecule type" value="Genomic_DNA"/>
</dbReference>
<sequence>MNYRRMEATSLLVCAVCAAVLGFATGWFDLTETQAFVVCAVYLIGGLPAILYLHFIAKAQRDSSRTRNRPRSANLRYALWAPPVAIWVVLAVRADDPVTRWLWAGAAGLAVVAVAIDWWRHRAKSTPRTEGAEDT</sequence>
<feature type="transmembrane region" description="Helical" evidence="1">
    <location>
        <begin position="100"/>
        <end position="119"/>
    </location>
</feature>
<evidence type="ECO:0000313" key="2">
    <source>
        <dbReference type="EMBL" id="GAA4691878.1"/>
    </source>
</evidence>
<evidence type="ECO:0000313" key="3">
    <source>
        <dbReference type="Proteomes" id="UP001501446"/>
    </source>
</evidence>
<keyword evidence="1" id="KW-1133">Transmembrane helix</keyword>
<dbReference type="RefSeq" id="WP_129701458.1">
    <property type="nucleotide sequence ID" value="NZ_BAABLN010000005.1"/>
</dbReference>